<comment type="similarity">
    <text evidence="1">Belongs to the class I-like SAM-binding methyltransferase superfamily. RNA methyltransferase RlmE family.</text>
</comment>
<evidence type="ECO:0000256" key="2">
    <source>
        <dbReference type="ARBA" id="ARBA00022552"/>
    </source>
</evidence>
<dbReference type="HAMAP" id="MF_01547">
    <property type="entry name" value="RNA_methyltr_E"/>
    <property type="match status" value="1"/>
</dbReference>
<keyword evidence="10" id="KW-1185">Reference proteome</keyword>
<organism evidence="9 10">
    <name type="scientific">Chionoecetes opilio</name>
    <name type="common">Atlantic snow crab</name>
    <name type="synonym">Cancer opilio</name>
    <dbReference type="NCBI Taxonomy" id="41210"/>
    <lineage>
        <taxon>Eukaryota</taxon>
        <taxon>Metazoa</taxon>
        <taxon>Ecdysozoa</taxon>
        <taxon>Arthropoda</taxon>
        <taxon>Crustacea</taxon>
        <taxon>Multicrustacea</taxon>
        <taxon>Malacostraca</taxon>
        <taxon>Eumalacostraca</taxon>
        <taxon>Eucarida</taxon>
        <taxon>Decapoda</taxon>
        <taxon>Pleocyemata</taxon>
        <taxon>Brachyura</taxon>
        <taxon>Eubrachyura</taxon>
        <taxon>Majoidea</taxon>
        <taxon>Majidae</taxon>
        <taxon>Chionoecetes</taxon>
    </lineage>
</organism>
<dbReference type="SUPFAM" id="SSF53335">
    <property type="entry name" value="S-adenosyl-L-methionine-dependent methyltransferases"/>
    <property type="match status" value="1"/>
</dbReference>
<reference evidence="9" key="1">
    <citation type="submission" date="2020-07" db="EMBL/GenBank/DDBJ databases">
        <title>The High-quality genome of the commercially important snow crab, Chionoecetes opilio.</title>
        <authorList>
            <person name="Jeong J.-H."/>
            <person name="Ryu S."/>
        </authorList>
    </citation>
    <scope>NUCLEOTIDE SEQUENCE</scope>
    <source>
        <strain evidence="9">MADBK_172401_WGS</strain>
        <tissue evidence="9">Digestive gland</tissue>
    </source>
</reference>
<evidence type="ECO:0000256" key="3">
    <source>
        <dbReference type="ARBA" id="ARBA00022603"/>
    </source>
</evidence>
<protein>
    <recommendedName>
        <fullName evidence="6">rRNA methyltransferase 2, mitochondrial</fullName>
    </recommendedName>
</protein>
<gene>
    <name evidence="9" type="ORF">GWK47_054980</name>
</gene>
<comment type="caution">
    <text evidence="9">The sequence shown here is derived from an EMBL/GenBank/DDBJ whole genome shotgun (WGS) entry which is preliminary data.</text>
</comment>
<keyword evidence="4" id="KW-0808">Transferase</keyword>
<dbReference type="PANTHER" id="PTHR10920:SF18">
    <property type="entry name" value="RRNA METHYLTRANSFERASE 2, MITOCHONDRIAL"/>
    <property type="match status" value="1"/>
</dbReference>
<evidence type="ECO:0000259" key="8">
    <source>
        <dbReference type="Pfam" id="PF01728"/>
    </source>
</evidence>
<dbReference type="Proteomes" id="UP000770661">
    <property type="component" value="Unassembled WGS sequence"/>
</dbReference>
<feature type="active site" description="Proton acceptor" evidence="7">
    <location>
        <position position="199"/>
    </location>
</feature>
<evidence type="ECO:0000256" key="5">
    <source>
        <dbReference type="ARBA" id="ARBA00022691"/>
    </source>
</evidence>
<name>A0A8J5C6E0_CHIOP</name>
<accession>A0A8J5C6E0</accession>
<proteinExistence type="inferred from homology"/>
<dbReference type="AlphaFoldDB" id="A0A8J5C6E0"/>
<dbReference type="InterPro" id="IPR015507">
    <property type="entry name" value="rRNA-MeTfrase_E"/>
</dbReference>
<dbReference type="PROSITE" id="PS51257">
    <property type="entry name" value="PROKAR_LIPOPROTEIN"/>
    <property type="match status" value="1"/>
</dbReference>
<feature type="domain" description="Ribosomal RNA methyltransferase FtsJ" evidence="8">
    <location>
        <begin position="57"/>
        <end position="241"/>
    </location>
</feature>
<dbReference type="PIRSF" id="PIRSF005461">
    <property type="entry name" value="23S_rRNA_mtase"/>
    <property type="match status" value="1"/>
</dbReference>
<dbReference type="InterPro" id="IPR002877">
    <property type="entry name" value="RNA_MeTrfase_FtsJ_dom"/>
</dbReference>
<evidence type="ECO:0000256" key="4">
    <source>
        <dbReference type="ARBA" id="ARBA00022679"/>
    </source>
</evidence>
<evidence type="ECO:0000313" key="10">
    <source>
        <dbReference type="Proteomes" id="UP000770661"/>
    </source>
</evidence>
<dbReference type="Pfam" id="PF01728">
    <property type="entry name" value="FtsJ"/>
    <property type="match status" value="1"/>
</dbReference>
<evidence type="ECO:0000256" key="1">
    <source>
        <dbReference type="ARBA" id="ARBA00009258"/>
    </source>
</evidence>
<keyword evidence="2" id="KW-0698">rRNA processing</keyword>
<dbReference type="EMBL" id="JACEEZ010018080">
    <property type="protein sequence ID" value="KAG0717183.1"/>
    <property type="molecule type" value="Genomic_DNA"/>
</dbReference>
<dbReference type="InterPro" id="IPR029063">
    <property type="entry name" value="SAM-dependent_MTases_sf"/>
</dbReference>
<dbReference type="InterPro" id="IPR050082">
    <property type="entry name" value="RNA_methyltr_RlmE"/>
</dbReference>
<evidence type="ECO:0000256" key="6">
    <source>
        <dbReference type="ARBA" id="ARBA00041184"/>
    </source>
</evidence>
<dbReference type="OrthoDB" id="20105at2759"/>
<keyword evidence="5 7" id="KW-0949">S-adenosyl-L-methionine</keyword>
<dbReference type="Gene3D" id="3.40.50.150">
    <property type="entry name" value="Vaccinia Virus protein VP39"/>
    <property type="match status" value="1"/>
</dbReference>
<keyword evidence="3 9" id="KW-0489">Methyltransferase</keyword>
<dbReference type="PANTHER" id="PTHR10920">
    <property type="entry name" value="RIBOSOMAL RNA METHYLTRANSFERASE"/>
    <property type="match status" value="1"/>
</dbReference>
<dbReference type="GO" id="GO:0008650">
    <property type="term" value="F:rRNA (uridine-2'-O-)-methyltransferase activity"/>
    <property type="evidence" value="ECO:0007669"/>
    <property type="project" value="TreeGrafter"/>
</dbReference>
<evidence type="ECO:0000256" key="7">
    <source>
        <dbReference type="PIRSR" id="PIRSR005461-1"/>
    </source>
</evidence>
<evidence type="ECO:0000313" key="9">
    <source>
        <dbReference type="EMBL" id="KAG0717183.1"/>
    </source>
</evidence>
<dbReference type="GO" id="GO:0005739">
    <property type="term" value="C:mitochondrion"/>
    <property type="evidence" value="ECO:0007669"/>
    <property type="project" value="TreeGrafter"/>
</dbReference>
<sequence>MAFRLPSLQHGSLHLSTSCTACKTVPKNLKGRSKSSQDWLTRQLNDPYVKLAKHQQYRARSAFKLLEIDKRHRLLVPGQVVVECGAAPGAWTQVAVAAVNSLPQAKNKSQGMVIGIDLQSVHPVPGATLLDGRDFTAPQTQLQVLELLNGRKVNVVLSDMAPKASGIKGLDHENIISLAYAALRFAAQNTAEGGSLLCKIWEGFMTHQLISDMKRSFRTVKIVKPAASRGDSSEAFLVAKELFHEPTT</sequence>